<sequence length="800" mass="89947">MKEAKILFTPEDEMDFIPIIPLNENEGDNSADIVIPSELALLPLRNTVLFPGVVLPITVGRDKSIKAVNDAYKADKLVGVIAQKDSNVEDPAITDLEDIGTVAKIIKMIKMPDGGTTVIIQGKRRFKVSAITTEEPYFKARVELLEEDEAPKNEDFNAYVANIKELAGQIIQLSPNIPSEASIILRNIENPSFLIHFISSNLNTDLVEKQKLLELNNIETRADLLMKLLQRELQFAELKNKVTTKTKTELDKQQREYFLQQQMKSIKEELGGDTNEREIKEMQKRAEAKKWPESAKEMFKKGIEKLERMHPSTPDYSVVYNHLDLMLDLPWQECTEDQYDLKKAKKVLDHDHYGMEKVKERLLEYLAVLKLKGDMKSPILCFVGPPGIGKTSLGRSIATAIQRKYGRVSLGGLHDESEIRGHRKTYIGAMPGRIVQMIRKLKSSNPVLILDEIDKVGNDFRGDPSSALLEVLDPEQNNSFYDNYLELEYDLSKVLFIATANDINNIQPALRDRLEIINLSGYAVEEKVQIAKRHLVPKQKEAHGLKKLDFKIGDTVLQKIIQDYTRESGVRELDRYLASIMRYEAKEYAIKEQVKSTLTERDIEKILGKPKYNNEIYKVANIPGVSIGLAWTYVGGDILFMETSLSDGKGDLKLTGNLGNVMKESATTALTYLQSNAKKVGIDNSLFEKKSIHVHVPEGAVPKDGPSAGITIMTSIASALTGKRVKPYLAMTGEITLRGQVLPVGGIKEKVLAARRAGLKEIVLCWQNERDIKEIDTAFIKGLTFHYVKTMQQVLEIALG</sequence>
<dbReference type="SUPFAM" id="SSF88697">
    <property type="entry name" value="PUA domain-like"/>
    <property type="match status" value="1"/>
</dbReference>
<keyword evidence="7 10" id="KW-0067">ATP-binding</keyword>
<dbReference type="Gene3D" id="1.10.8.60">
    <property type="match status" value="1"/>
</dbReference>
<dbReference type="PIRSF" id="PIRSF001174">
    <property type="entry name" value="Lon_proteas"/>
    <property type="match status" value="1"/>
</dbReference>
<protein>
    <recommendedName>
        <fullName evidence="10 11">Lon protease</fullName>
        <ecNumber evidence="10 11">3.4.21.53</ecNumber>
    </recommendedName>
    <alternativeName>
        <fullName evidence="10">ATP-dependent protease La</fullName>
    </alternativeName>
</protein>
<evidence type="ECO:0000256" key="6">
    <source>
        <dbReference type="ARBA" id="ARBA00022825"/>
    </source>
</evidence>
<evidence type="ECO:0000256" key="10">
    <source>
        <dbReference type="HAMAP-Rule" id="MF_01973"/>
    </source>
</evidence>
<dbReference type="InterPro" id="IPR004815">
    <property type="entry name" value="Lon_bac/euk-typ"/>
</dbReference>
<evidence type="ECO:0000256" key="13">
    <source>
        <dbReference type="PIRSR" id="PIRSR001174-2"/>
    </source>
</evidence>
<keyword evidence="5 10" id="KW-0378">Hydrolase</keyword>
<dbReference type="GO" id="GO:0016887">
    <property type="term" value="F:ATP hydrolysis activity"/>
    <property type="evidence" value="ECO:0007669"/>
    <property type="project" value="UniProtKB-UniRule"/>
</dbReference>
<dbReference type="EMBL" id="STFF01000014">
    <property type="protein sequence ID" value="THU31132.1"/>
    <property type="molecule type" value="Genomic_DNA"/>
</dbReference>
<keyword evidence="4 10" id="KW-0547">Nucleotide-binding</keyword>
<evidence type="ECO:0000256" key="4">
    <source>
        <dbReference type="ARBA" id="ARBA00022741"/>
    </source>
</evidence>
<dbReference type="SMART" id="SM00464">
    <property type="entry name" value="LON"/>
    <property type="match status" value="1"/>
</dbReference>
<dbReference type="InterPro" id="IPR020568">
    <property type="entry name" value="Ribosomal_Su5_D2-typ_SF"/>
</dbReference>
<dbReference type="GO" id="GO:0034605">
    <property type="term" value="P:cellular response to heat"/>
    <property type="evidence" value="ECO:0007669"/>
    <property type="project" value="UniProtKB-UniRule"/>
</dbReference>
<dbReference type="PRINTS" id="PR00830">
    <property type="entry name" value="ENDOLAPTASE"/>
</dbReference>
<dbReference type="Pfam" id="PF05362">
    <property type="entry name" value="Lon_C"/>
    <property type="match status" value="1"/>
</dbReference>
<keyword evidence="3 10" id="KW-0645">Protease</keyword>
<dbReference type="InterPro" id="IPR008269">
    <property type="entry name" value="Lon_proteolytic"/>
</dbReference>
<dbReference type="SMART" id="SM00382">
    <property type="entry name" value="AAA"/>
    <property type="match status" value="1"/>
</dbReference>
<dbReference type="InterPro" id="IPR046336">
    <property type="entry name" value="Lon_prtase_N_sf"/>
</dbReference>
<dbReference type="GO" id="GO:0004176">
    <property type="term" value="F:ATP-dependent peptidase activity"/>
    <property type="evidence" value="ECO:0007669"/>
    <property type="project" value="UniProtKB-UniRule"/>
</dbReference>
<comment type="caution">
    <text evidence="18">The sequence shown here is derived from an EMBL/GenBank/DDBJ whole genome shotgun (WGS) entry which is preliminary data.</text>
</comment>
<dbReference type="PROSITE" id="PS01046">
    <property type="entry name" value="LON_SER"/>
    <property type="match status" value="1"/>
</dbReference>
<dbReference type="Pfam" id="PF00004">
    <property type="entry name" value="AAA"/>
    <property type="match status" value="1"/>
</dbReference>
<keyword evidence="6 10" id="KW-0720">Serine protease</keyword>
<dbReference type="InterPro" id="IPR014721">
    <property type="entry name" value="Ribsml_uS5_D2-typ_fold_subgr"/>
</dbReference>
<comment type="subcellular location">
    <subcellularLocation>
        <location evidence="1 10 11">Cytoplasm</location>
    </subcellularLocation>
</comment>
<dbReference type="PANTHER" id="PTHR10046">
    <property type="entry name" value="ATP DEPENDENT LON PROTEASE FAMILY MEMBER"/>
    <property type="match status" value="1"/>
</dbReference>
<dbReference type="FunFam" id="3.40.50.300:FF:000021">
    <property type="entry name" value="Lon protease homolog"/>
    <property type="match status" value="1"/>
</dbReference>
<evidence type="ECO:0000256" key="3">
    <source>
        <dbReference type="ARBA" id="ARBA00022670"/>
    </source>
</evidence>
<evidence type="ECO:0000256" key="12">
    <source>
        <dbReference type="PIRSR" id="PIRSR001174-1"/>
    </source>
</evidence>
<dbReference type="InterPro" id="IPR027065">
    <property type="entry name" value="Lon_Prtase"/>
</dbReference>
<dbReference type="SUPFAM" id="SSF54211">
    <property type="entry name" value="Ribosomal protein S5 domain 2-like"/>
    <property type="match status" value="1"/>
</dbReference>
<evidence type="ECO:0000256" key="9">
    <source>
        <dbReference type="ARBA" id="ARBA00050665"/>
    </source>
</evidence>
<dbReference type="GO" id="GO:0005737">
    <property type="term" value="C:cytoplasm"/>
    <property type="evidence" value="ECO:0007669"/>
    <property type="project" value="UniProtKB-SubCell"/>
</dbReference>
<dbReference type="Pfam" id="PF22667">
    <property type="entry name" value="Lon_lid"/>
    <property type="match status" value="1"/>
</dbReference>
<dbReference type="Proteomes" id="UP000306918">
    <property type="component" value="Unassembled WGS sequence"/>
</dbReference>
<evidence type="ECO:0000256" key="14">
    <source>
        <dbReference type="PROSITE-ProRule" id="PRU01122"/>
    </source>
</evidence>
<dbReference type="SUPFAM" id="SSF52540">
    <property type="entry name" value="P-loop containing nucleoside triphosphate hydrolases"/>
    <property type="match status" value="1"/>
</dbReference>
<evidence type="ECO:0000313" key="18">
    <source>
        <dbReference type="EMBL" id="THU31132.1"/>
    </source>
</evidence>
<dbReference type="InterPro" id="IPR003959">
    <property type="entry name" value="ATPase_AAA_core"/>
</dbReference>
<dbReference type="AlphaFoldDB" id="A0A4S8HET0"/>
<evidence type="ECO:0000256" key="1">
    <source>
        <dbReference type="ARBA" id="ARBA00004496"/>
    </source>
</evidence>
<dbReference type="Gene3D" id="3.40.50.300">
    <property type="entry name" value="P-loop containing nucleotide triphosphate hydrolases"/>
    <property type="match status" value="1"/>
</dbReference>
<dbReference type="GO" id="GO:0005524">
    <property type="term" value="F:ATP binding"/>
    <property type="evidence" value="ECO:0007669"/>
    <property type="project" value="UniProtKB-UniRule"/>
</dbReference>
<dbReference type="GO" id="GO:0043565">
    <property type="term" value="F:sequence-specific DNA binding"/>
    <property type="evidence" value="ECO:0007669"/>
    <property type="project" value="UniProtKB-UniRule"/>
</dbReference>
<evidence type="ECO:0000256" key="5">
    <source>
        <dbReference type="ARBA" id="ARBA00022801"/>
    </source>
</evidence>
<dbReference type="RefSeq" id="WP_136580678.1">
    <property type="nucleotide sequence ID" value="NZ_STFF01000014.1"/>
</dbReference>
<accession>A0A4S8HET0</accession>
<evidence type="ECO:0000256" key="8">
    <source>
        <dbReference type="ARBA" id="ARBA00023016"/>
    </source>
</evidence>
<dbReference type="InterPro" id="IPR003111">
    <property type="entry name" value="Lon_prtase_N"/>
</dbReference>
<keyword evidence="8 10" id="KW-0346">Stress response</keyword>
<dbReference type="Gene3D" id="3.30.230.10">
    <property type="match status" value="1"/>
</dbReference>
<dbReference type="InterPro" id="IPR027417">
    <property type="entry name" value="P-loop_NTPase"/>
</dbReference>
<comment type="similarity">
    <text evidence="10 11 14 15">Belongs to the peptidase S16 family.</text>
</comment>
<evidence type="ECO:0000313" key="19">
    <source>
        <dbReference type="Proteomes" id="UP000306918"/>
    </source>
</evidence>
<feature type="active site" evidence="10 12">
    <location>
        <position position="750"/>
    </location>
</feature>
<dbReference type="GO" id="GO:0004252">
    <property type="term" value="F:serine-type endopeptidase activity"/>
    <property type="evidence" value="ECO:0007669"/>
    <property type="project" value="UniProtKB-UniRule"/>
</dbReference>
<evidence type="ECO:0000256" key="7">
    <source>
        <dbReference type="ARBA" id="ARBA00022840"/>
    </source>
</evidence>
<feature type="domain" description="Lon proteolytic" evidence="16">
    <location>
        <begin position="620"/>
        <end position="800"/>
    </location>
</feature>
<comment type="catalytic activity">
    <reaction evidence="9 10 11 14">
        <text>Hydrolysis of proteins in presence of ATP.</text>
        <dbReference type="EC" id="3.4.21.53"/>
    </reaction>
</comment>
<name>A0A4S8HET0_9BACT</name>
<dbReference type="Pfam" id="PF02190">
    <property type="entry name" value="LON_substr_bdg"/>
    <property type="match status" value="1"/>
</dbReference>
<evidence type="ECO:0000256" key="11">
    <source>
        <dbReference type="PIRNR" id="PIRNR001174"/>
    </source>
</evidence>
<dbReference type="InterPro" id="IPR015947">
    <property type="entry name" value="PUA-like_sf"/>
</dbReference>
<dbReference type="InterPro" id="IPR008268">
    <property type="entry name" value="Peptidase_S16_AS"/>
</dbReference>
<dbReference type="Gene3D" id="1.20.58.1480">
    <property type="match status" value="1"/>
</dbReference>
<dbReference type="InterPro" id="IPR054594">
    <property type="entry name" value="Lon_lid"/>
</dbReference>
<dbReference type="GO" id="GO:0006515">
    <property type="term" value="P:protein quality control for misfolded or incompletely synthesized proteins"/>
    <property type="evidence" value="ECO:0007669"/>
    <property type="project" value="UniProtKB-UniRule"/>
</dbReference>
<organism evidence="18 19">
    <name type="scientific">Niastella caeni</name>
    <dbReference type="NCBI Taxonomy" id="2569763"/>
    <lineage>
        <taxon>Bacteria</taxon>
        <taxon>Pseudomonadati</taxon>
        <taxon>Bacteroidota</taxon>
        <taxon>Chitinophagia</taxon>
        <taxon>Chitinophagales</taxon>
        <taxon>Chitinophagaceae</taxon>
        <taxon>Niastella</taxon>
    </lineage>
</organism>
<dbReference type="InterPro" id="IPR027543">
    <property type="entry name" value="Lon_bac"/>
</dbReference>
<reference evidence="18 19" key="1">
    <citation type="submission" date="2019-04" db="EMBL/GenBank/DDBJ databases">
        <title>Niastella caeni sp. nov., isolated from activated sludge.</title>
        <authorList>
            <person name="Sheng M."/>
        </authorList>
    </citation>
    <scope>NUCLEOTIDE SEQUENCE [LARGE SCALE GENOMIC DNA]</scope>
    <source>
        <strain evidence="18 19">HX-2-15</strain>
    </source>
</reference>
<comment type="induction">
    <text evidence="10">By heat shock.</text>
</comment>
<feature type="domain" description="Lon N-terminal" evidence="17">
    <location>
        <begin position="39"/>
        <end position="233"/>
    </location>
</feature>
<comment type="subunit">
    <text evidence="10 11">Homohexamer. Organized in a ring with a central cavity.</text>
</comment>
<dbReference type="OrthoDB" id="9803599at2"/>
<dbReference type="Gene3D" id="1.20.5.5270">
    <property type="match status" value="1"/>
</dbReference>
<dbReference type="NCBIfam" id="TIGR00763">
    <property type="entry name" value="lon"/>
    <property type="match status" value="1"/>
</dbReference>
<dbReference type="Gene3D" id="2.30.130.40">
    <property type="entry name" value="LON domain-like"/>
    <property type="match status" value="1"/>
</dbReference>
<gene>
    <name evidence="10 18" type="primary">lon</name>
    <name evidence="18" type="ORF">FAM09_29050</name>
</gene>
<dbReference type="CDD" id="cd19500">
    <property type="entry name" value="RecA-like_Lon"/>
    <property type="match status" value="1"/>
</dbReference>
<feature type="active site" evidence="10 12">
    <location>
        <position position="707"/>
    </location>
</feature>
<dbReference type="EC" id="3.4.21.53" evidence="10 11"/>
<evidence type="ECO:0000256" key="2">
    <source>
        <dbReference type="ARBA" id="ARBA00022490"/>
    </source>
</evidence>
<dbReference type="PROSITE" id="PS51787">
    <property type="entry name" value="LON_N"/>
    <property type="match status" value="1"/>
</dbReference>
<dbReference type="PROSITE" id="PS51786">
    <property type="entry name" value="LON_PROTEOLYTIC"/>
    <property type="match status" value="1"/>
</dbReference>
<evidence type="ECO:0000259" key="16">
    <source>
        <dbReference type="PROSITE" id="PS51786"/>
    </source>
</evidence>
<proteinExistence type="evidence at transcript level"/>
<dbReference type="HAMAP" id="MF_01973">
    <property type="entry name" value="lon_bact"/>
    <property type="match status" value="1"/>
</dbReference>
<keyword evidence="19" id="KW-1185">Reference proteome</keyword>
<keyword evidence="2 10" id="KW-0963">Cytoplasm</keyword>
<comment type="function">
    <text evidence="10">ATP-dependent serine protease that mediates the selective degradation of mutant and abnormal proteins as well as certain short-lived regulatory proteins. Required for cellular homeostasis and for survival from DNA damage and developmental changes induced by stress. Degrades polypeptides processively to yield small peptide fragments that are 5 to 10 amino acids long. Binds to DNA in a double-stranded, site-specific manner.</text>
</comment>
<dbReference type="InterPro" id="IPR003593">
    <property type="entry name" value="AAA+_ATPase"/>
</dbReference>
<evidence type="ECO:0000256" key="15">
    <source>
        <dbReference type="RuleBase" id="RU000591"/>
    </source>
</evidence>
<feature type="binding site" evidence="10 13">
    <location>
        <begin position="384"/>
        <end position="391"/>
    </location>
    <ligand>
        <name>ATP</name>
        <dbReference type="ChEBI" id="CHEBI:30616"/>
    </ligand>
</feature>
<evidence type="ECO:0000259" key="17">
    <source>
        <dbReference type="PROSITE" id="PS51787"/>
    </source>
</evidence>